<keyword evidence="3" id="KW-1185">Reference proteome</keyword>
<evidence type="ECO:0000259" key="1">
    <source>
        <dbReference type="Pfam" id="PF13478"/>
    </source>
</evidence>
<dbReference type="InterPro" id="IPR027051">
    <property type="entry name" value="XdhC_Rossmann_dom"/>
</dbReference>
<accession>A0ABZ3J347</accession>
<organism evidence="2 3">
    <name type="scientific">Sporomusa acidovorans (strain ATCC 49682 / DSM 3132 / Mol)</name>
    <dbReference type="NCBI Taxonomy" id="1123286"/>
    <lineage>
        <taxon>Bacteria</taxon>
        <taxon>Bacillati</taxon>
        <taxon>Bacillota</taxon>
        <taxon>Negativicutes</taxon>
        <taxon>Selenomonadales</taxon>
        <taxon>Sporomusaceae</taxon>
        <taxon>Sporomusa</taxon>
    </lineage>
</organism>
<feature type="domain" description="XdhC Rossmann" evidence="1">
    <location>
        <begin position="96"/>
        <end position="240"/>
    </location>
</feature>
<dbReference type="InterPro" id="IPR036291">
    <property type="entry name" value="NAD(P)-bd_dom_sf"/>
</dbReference>
<dbReference type="EMBL" id="CP155571">
    <property type="protein sequence ID" value="XFO72479.1"/>
    <property type="molecule type" value="Genomic_DNA"/>
</dbReference>
<dbReference type="PANTHER" id="PTHR30388">
    <property type="entry name" value="ALDEHYDE OXIDOREDUCTASE MOLYBDENUM COFACTOR ASSEMBLY PROTEIN"/>
    <property type="match status" value="1"/>
</dbReference>
<name>A0ABZ3J347_SPOA4</name>
<proteinExistence type="predicted"/>
<sequence length="269" mass="30072">MNLFSQLYNAVQNGIAVSLITLVACPHCRKGNEGQMLLLYADGRAEGLLINESFTEYVVRTVEQLTWKQPTVIDLDYENLQGYQLFWDQPSKTHKVLIFGAGHISRHLVEVLAMLNYEITVVDDRPDFANKHRFPKANQVLLQSFKQALAELCPNVDAHTAIIIVTRGHQYDLQCLRAAINTRAGYLGMIGSKSRVRETLRLLYEEGVAEASLKKIRAPIGLDIGAQTPTEIALSIATEVVSVFNCRPGRPMSITGGIRHEWQIVADNQ</sequence>
<evidence type="ECO:0000313" key="2">
    <source>
        <dbReference type="EMBL" id="XFO72479.1"/>
    </source>
</evidence>
<dbReference type="PANTHER" id="PTHR30388:SF6">
    <property type="entry name" value="XANTHINE DEHYDROGENASE SUBUNIT A-RELATED"/>
    <property type="match status" value="1"/>
</dbReference>
<protein>
    <recommendedName>
        <fullName evidence="1">XdhC Rossmann domain-containing protein</fullName>
    </recommendedName>
</protein>
<evidence type="ECO:0000313" key="3">
    <source>
        <dbReference type="Proteomes" id="UP000216052"/>
    </source>
</evidence>
<dbReference type="Proteomes" id="UP000216052">
    <property type="component" value="Chromosome"/>
</dbReference>
<gene>
    <name evidence="2" type="ORF">SPACI_025310</name>
</gene>
<reference evidence="2" key="1">
    <citation type="submission" date="2024-05" db="EMBL/GenBank/DDBJ databases">
        <title>Isolation and characterization of Sporomusa carbonis sp. nov., a carboxydotrophic hydrogenogen in the genus of Sporomusa isolated from a charcoal burning pile.</title>
        <authorList>
            <person name="Boeer T."/>
            <person name="Rosenbaum F."/>
            <person name="Eysell L."/>
            <person name="Mueller V."/>
            <person name="Daniel R."/>
            <person name="Poehlein A."/>
        </authorList>
    </citation>
    <scope>NUCLEOTIDE SEQUENCE [LARGE SCALE GENOMIC DNA]</scope>
    <source>
        <strain evidence="2">DSM 3132</strain>
    </source>
</reference>
<dbReference type="RefSeq" id="WP_093791912.1">
    <property type="nucleotide sequence ID" value="NZ_CP155571.1"/>
</dbReference>
<dbReference type="InterPro" id="IPR052698">
    <property type="entry name" value="MoCofactor_Util/Proc"/>
</dbReference>
<dbReference type="Pfam" id="PF13478">
    <property type="entry name" value="XdhC_C"/>
    <property type="match status" value="1"/>
</dbReference>
<dbReference type="SUPFAM" id="SSF51735">
    <property type="entry name" value="NAD(P)-binding Rossmann-fold domains"/>
    <property type="match status" value="1"/>
</dbReference>
<dbReference type="Gene3D" id="3.40.50.720">
    <property type="entry name" value="NAD(P)-binding Rossmann-like Domain"/>
    <property type="match status" value="1"/>
</dbReference>